<proteinExistence type="inferred from homology"/>
<feature type="transmembrane region" description="Helical" evidence="5">
    <location>
        <begin position="97"/>
        <end position="116"/>
    </location>
</feature>
<keyword evidence="1 5" id="KW-1003">Cell membrane</keyword>
<evidence type="ECO:0000256" key="1">
    <source>
        <dbReference type="ARBA" id="ARBA00022475"/>
    </source>
</evidence>
<gene>
    <name evidence="5" type="primary">yciB</name>
    <name evidence="7" type="ORF">CR492_18735</name>
</gene>
<evidence type="ECO:0000313" key="8">
    <source>
        <dbReference type="Proteomes" id="UP000236286"/>
    </source>
</evidence>
<evidence type="ECO:0000313" key="7">
    <source>
        <dbReference type="EMBL" id="PNG24456.1"/>
    </source>
</evidence>
<dbReference type="EMBL" id="PDZR01000032">
    <property type="protein sequence ID" value="PNG24456.1"/>
    <property type="molecule type" value="Genomic_DNA"/>
</dbReference>
<evidence type="ECO:0000256" key="6">
    <source>
        <dbReference type="SAM" id="MobiDB-lite"/>
    </source>
</evidence>
<comment type="subcellular location">
    <subcellularLocation>
        <location evidence="5">Cell inner membrane</location>
        <topology evidence="5">Multi-pass membrane protein</topology>
    </subcellularLocation>
</comment>
<comment type="similarity">
    <text evidence="5">Belongs to the YciB family.</text>
</comment>
<dbReference type="Proteomes" id="UP000236286">
    <property type="component" value="Unassembled WGS sequence"/>
</dbReference>
<keyword evidence="3 5" id="KW-1133">Transmembrane helix</keyword>
<dbReference type="OrthoDB" id="9788219at2"/>
<feature type="transmembrane region" description="Helical" evidence="5">
    <location>
        <begin position="168"/>
        <end position="185"/>
    </location>
</feature>
<dbReference type="RefSeq" id="WP_102845247.1">
    <property type="nucleotide sequence ID" value="NZ_PDZR01000032.1"/>
</dbReference>
<feature type="transmembrane region" description="Helical" evidence="5">
    <location>
        <begin position="128"/>
        <end position="148"/>
    </location>
</feature>
<dbReference type="NCBIfam" id="NF001323">
    <property type="entry name" value="PRK00259.1-1"/>
    <property type="match status" value="1"/>
</dbReference>
<organism evidence="7 8">
    <name type="scientific">Methylocella silvestris</name>
    <dbReference type="NCBI Taxonomy" id="199596"/>
    <lineage>
        <taxon>Bacteria</taxon>
        <taxon>Pseudomonadati</taxon>
        <taxon>Pseudomonadota</taxon>
        <taxon>Alphaproteobacteria</taxon>
        <taxon>Hyphomicrobiales</taxon>
        <taxon>Beijerinckiaceae</taxon>
        <taxon>Methylocella</taxon>
    </lineage>
</organism>
<feature type="transmembrane region" description="Helical" evidence="5">
    <location>
        <begin position="68"/>
        <end position="91"/>
    </location>
</feature>
<evidence type="ECO:0000256" key="2">
    <source>
        <dbReference type="ARBA" id="ARBA00022692"/>
    </source>
</evidence>
<dbReference type="PANTHER" id="PTHR36917:SF1">
    <property type="entry name" value="INNER MEMBRANE-SPANNING PROTEIN YCIB"/>
    <property type="match status" value="1"/>
</dbReference>
<dbReference type="Pfam" id="PF04279">
    <property type="entry name" value="IspA"/>
    <property type="match status" value="1"/>
</dbReference>
<dbReference type="InterPro" id="IPR006008">
    <property type="entry name" value="YciB"/>
</dbReference>
<sequence length="233" mass="25790">MNEMQKPLSDQRPSIVGQGRGAPRNPLLKLGLEVGPLALFFFANARPQLFHPLVAPFLPAALLAGEQAGLFTATFVLIVAVLAALAVSYAMTRRIPAVPLITAVLAIAFGGLTLYLHDATIIKMKPTILYICFSAALLIGMMIGRPVLPILFDNAMSLSERGWRLLTWRWAGFFLVLAGLNEIVWRTQSNDVWVAFKFPGLFVLVLLFTFAQLPFIMRNRLDEEEAARAPEHF</sequence>
<name>A0A2J7TCG2_METSI</name>
<dbReference type="HAMAP" id="MF_00189">
    <property type="entry name" value="YciB"/>
    <property type="match status" value="1"/>
</dbReference>
<dbReference type="PANTHER" id="PTHR36917">
    <property type="entry name" value="INTRACELLULAR SEPTATION PROTEIN A-RELATED"/>
    <property type="match status" value="1"/>
</dbReference>
<reference evidence="7 8" key="1">
    <citation type="submission" date="2017-10" db="EMBL/GenBank/DDBJ databases">
        <title>Genome announcement of Methylocella silvestris TVC from permafrost.</title>
        <authorList>
            <person name="Wang J."/>
            <person name="Geng K."/>
            <person name="Ul-Haque F."/>
            <person name="Crombie A.T."/>
            <person name="Street L.E."/>
            <person name="Wookey P.A."/>
            <person name="Murrell J.C."/>
            <person name="Pratscher J."/>
        </authorList>
    </citation>
    <scope>NUCLEOTIDE SEQUENCE [LARGE SCALE GENOMIC DNA]</scope>
    <source>
        <strain evidence="7 8">TVC</strain>
    </source>
</reference>
<keyword evidence="2 5" id="KW-0812">Transmembrane</keyword>
<comment type="caution">
    <text evidence="7">The sequence shown here is derived from an EMBL/GenBank/DDBJ whole genome shotgun (WGS) entry which is preliminary data.</text>
</comment>
<evidence type="ECO:0000256" key="4">
    <source>
        <dbReference type="ARBA" id="ARBA00023136"/>
    </source>
</evidence>
<comment type="function">
    <text evidence="5">Plays a role in cell envelope biogenesis, maintenance of cell envelope integrity and membrane homeostasis.</text>
</comment>
<accession>A0A2J7TCG2</accession>
<keyword evidence="4 5" id="KW-0472">Membrane</keyword>
<dbReference type="AlphaFoldDB" id="A0A2J7TCG2"/>
<keyword evidence="5" id="KW-0997">Cell inner membrane</keyword>
<dbReference type="GO" id="GO:0005886">
    <property type="term" value="C:plasma membrane"/>
    <property type="evidence" value="ECO:0007669"/>
    <property type="project" value="UniProtKB-SubCell"/>
</dbReference>
<protein>
    <recommendedName>
        <fullName evidence="5">Inner membrane-spanning protein YciB</fullName>
    </recommendedName>
</protein>
<feature type="region of interest" description="Disordered" evidence="6">
    <location>
        <begin position="1"/>
        <end position="20"/>
    </location>
</feature>
<evidence type="ECO:0000256" key="3">
    <source>
        <dbReference type="ARBA" id="ARBA00022989"/>
    </source>
</evidence>
<evidence type="ECO:0000256" key="5">
    <source>
        <dbReference type="HAMAP-Rule" id="MF_00189"/>
    </source>
</evidence>
<feature type="transmembrane region" description="Helical" evidence="5">
    <location>
        <begin position="192"/>
        <end position="213"/>
    </location>
</feature>